<reference evidence="4" key="1">
    <citation type="submission" date="2023-07" db="EMBL/GenBank/DDBJ databases">
        <title>draft genome sequence of fig (Ficus carica).</title>
        <authorList>
            <person name="Takahashi T."/>
            <person name="Nishimura K."/>
        </authorList>
    </citation>
    <scope>NUCLEOTIDE SEQUENCE</scope>
</reference>
<dbReference type="FunFam" id="3.80.10.10:FF:000200">
    <property type="entry name" value="Outer arm dynein light chain 1 protein"/>
    <property type="match status" value="1"/>
</dbReference>
<comment type="caution">
    <text evidence="4">The sequence shown here is derived from an EMBL/GenBank/DDBJ whole genome shotgun (WGS) entry which is preliminary data.</text>
</comment>
<dbReference type="InterPro" id="IPR003591">
    <property type="entry name" value="Leu-rich_rpt_typical-subtyp"/>
</dbReference>
<dbReference type="GO" id="GO:0005737">
    <property type="term" value="C:cytoplasm"/>
    <property type="evidence" value="ECO:0007669"/>
    <property type="project" value="TreeGrafter"/>
</dbReference>
<dbReference type="Gramene" id="FCD_00007877-RA">
    <property type="protein sequence ID" value="FCD_00007877-RA:cds"/>
    <property type="gene ID" value="FCD_00007877"/>
</dbReference>
<dbReference type="SMART" id="SM00365">
    <property type="entry name" value="LRR_SD22"/>
    <property type="match status" value="4"/>
</dbReference>
<dbReference type="PANTHER" id="PTHR15454">
    <property type="entry name" value="NISCHARIN RELATED"/>
    <property type="match status" value="1"/>
</dbReference>
<keyword evidence="1" id="KW-0433">Leucine-rich repeat</keyword>
<dbReference type="AlphaFoldDB" id="A0AA88A5I1"/>
<protein>
    <submittedName>
        <fullName evidence="4">Uncharacterized protein</fullName>
    </submittedName>
</protein>
<evidence type="ECO:0000256" key="1">
    <source>
        <dbReference type="ARBA" id="ARBA00022614"/>
    </source>
</evidence>
<evidence type="ECO:0000256" key="3">
    <source>
        <dbReference type="SAM" id="MobiDB-lite"/>
    </source>
</evidence>
<organism evidence="4 5">
    <name type="scientific">Ficus carica</name>
    <name type="common">Common fig</name>
    <dbReference type="NCBI Taxonomy" id="3494"/>
    <lineage>
        <taxon>Eukaryota</taxon>
        <taxon>Viridiplantae</taxon>
        <taxon>Streptophyta</taxon>
        <taxon>Embryophyta</taxon>
        <taxon>Tracheophyta</taxon>
        <taxon>Spermatophyta</taxon>
        <taxon>Magnoliopsida</taxon>
        <taxon>eudicotyledons</taxon>
        <taxon>Gunneridae</taxon>
        <taxon>Pentapetalae</taxon>
        <taxon>rosids</taxon>
        <taxon>fabids</taxon>
        <taxon>Rosales</taxon>
        <taxon>Moraceae</taxon>
        <taxon>Ficeae</taxon>
        <taxon>Ficus</taxon>
    </lineage>
</organism>
<dbReference type="Proteomes" id="UP001187192">
    <property type="component" value="Unassembled WGS sequence"/>
</dbReference>
<dbReference type="EMBL" id="BTGU01000020">
    <property type="protein sequence ID" value="GMN45345.1"/>
    <property type="molecule type" value="Genomic_DNA"/>
</dbReference>
<dbReference type="Pfam" id="PF13855">
    <property type="entry name" value="LRR_8"/>
    <property type="match status" value="1"/>
</dbReference>
<dbReference type="Pfam" id="PF12799">
    <property type="entry name" value="LRR_4"/>
    <property type="match status" value="1"/>
</dbReference>
<proteinExistence type="predicted"/>
<dbReference type="InterPro" id="IPR032675">
    <property type="entry name" value="LRR_dom_sf"/>
</dbReference>
<sequence>MAKLNCFSGIVGRKKKDKGNEQPEKAADFHKALNTLQVRLEQPVKPFETAEVKATTFDVPLPLGIEKNSECNIKVISHESPVAREAVEVAYEGEDEHEENSSIKRNLSDFDLKVHEINPAEDFPSRNDRFSKSFDTELNEQFDDVVEKDGEGDVDLMQSGHVSDPGIMKAEFWASPNLNRSCSNLETSDVIRKIADQLPPSKSQSFEKLEELAERMRRDISPGSPKSVLTHVSADKVMLKKHSSSQVLPSKSRKLWWKLFLWSHRNLHAPWTAKQRPVPASSVVLNQQGGYCSDTLEPNGGMEFGKMESPGSFIGESPNKGCANIENDGQSWDGFHAGVSGLWPQNQWLAFPTESSSSYSRVEEWVKHLEPYPSLKLKEVDEDSEGIVFPRSPPDTVTSQARFPNHTTRRSDFNLTEEILHANSVIQSLNSSSTVAHIAGIGLKAIPTISCFTSLRSVNLSSNFIVHITPGSLPKGLHTLNLSRNKISTIEGLRELTRLRVLDLSYNRISRIGHGLSNCQLIKELYLAGNKISDVEGLHRLLKLTVLDLSFNKITTTKALGQLVANYNSLQAINLLGNPIQSNVSEEQLRKAACGLLPKLVYLNKQPIKPQRAREVLTDSVAKAALGNGGYNSRRRAGKRGSQVGASVSTHRSSASVAHKSKHRSKSRAHPQVKPSPAIASSSR</sequence>
<dbReference type="FunFam" id="3.80.10.10:FF:000505">
    <property type="entry name" value="Outer arm dynein light chain 1 protein"/>
    <property type="match status" value="1"/>
</dbReference>
<keyword evidence="5" id="KW-1185">Reference proteome</keyword>
<dbReference type="SMART" id="SM00369">
    <property type="entry name" value="LRR_TYP"/>
    <property type="match status" value="3"/>
</dbReference>
<feature type="compositionally biased region" description="Polar residues" evidence="3">
    <location>
        <begin position="644"/>
        <end position="656"/>
    </location>
</feature>
<keyword evidence="2" id="KW-0677">Repeat</keyword>
<dbReference type="InterPro" id="IPR001611">
    <property type="entry name" value="Leu-rich_rpt"/>
</dbReference>
<dbReference type="SUPFAM" id="SSF52075">
    <property type="entry name" value="Outer arm dynein light chain 1"/>
    <property type="match status" value="1"/>
</dbReference>
<evidence type="ECO:0000313" key="5">
    <source>
        <dbReference type="Proteomes" id="UP001187192"/>
    </source>
</evidence>
<gene>
    <name evidence="4" type="ORF">TIFTF001_014521</name>
</gene>
<dbReference type="InterPro" id="IPR025875">
    <property type="entry name" value="Leu-rich_rpt_4"/>
</dbReference>
<accession>A0AA88A5I1</accession>
<dbReference type="PROSITE" id="PS51450">
    <property type="entry name" value="LRR"/>
    <property type="match status" value="4"/>
</dbReference>
<name>A0AA88A5I1_FICCA</name>
<evidence type="ECO:0000313" key="4">
    <source>
        <dbReference type="EMBL" id="GMN45345.1"/>
    </source>
</evidence>
<evidence type="ECO:0000256" key="2">
    <source>
        <dbReference type="ARBA" id="ARBA00022737"/>
    </source>
</evidence>
<feature type="compositionally biased region" description="Basic residues" evidence="3">
    <location>
        <begin position="659"/>
        <end position="671"/>
    </location>
</feature>
<feature type="region of interest" description="Disordered" evidence="3">
    <location>
        <begin position="627"/>
        <end position="684"/>
    </location>
</feature>
<dbReference type="PANTHER" id="PTHR15454:SF37">
    <property type="entry name" value="OUTER ARM DYNEIN LIGHT CHAIN 1 PROTEIN"/>
    <property type="match status" value="1"/>
</dbReference>
<dbReference type="Gene3D" id="3.80.10.10">
    <property type="entry name" value="Ribonuclease Inhibitor"/>
    <property type="match status" value="2"/>
</dbReference>